<dbReference type="Proteomes" id="UP000029082">
    <property type="component" value="Unassembled WGS sequence"/>
</dbReference>
<dbReference type="Gene3D" id="3.40.50.1820">
    <property type="entry name" value="alpha/beta hydrolase"/>
    <property type="match status" value="1"/>
</dbReference>
<evidence type="ECO:0000313" key="4">
    <source>
        <dbReference type="EMBL" id="KFI79003.1"/>
    </source>
</evidence>
<dbReference type="Pfam" id="PF02230">
    <property type="entry name" value="Abhydrolase_2"/>
    <property type="match status" value="1"/>
</dbReference>
<dbReference type="InterPro" id="IPR050565">
    <property type="entry name" value="LYPA1-2/EST-like"/>
</dbReference>
<protein>
    <submittedName>
        <fullName evidence="4">Phospholipase/carboxylesterase</fullName>
    </submittedName>
</protein>
<comment type="similarity">
    <text evidence="1">Belongs to the AB hydrolase superfamily. AB hydrolase 2 family.</text>
</comment>
<evidence type="ECO:0000313" key="5">
    <source>
        <dbReference type="Proteomes" id="UP000029082"/>
    </source>
</evidence>
<evidence type="ECO:0000256" key="2">
    <source>
        <dbReference type="ARBA" id="ARBA00022801"/>
    </source>
</evidence>
<dbReference type="GO" id="GO:0016787">
    <property type="term" value="F:hydrolase activity"/>
    <property type="evidence" value="ECO:0007669"/>
    <property type="project" value="UniProtKB-KW"/>
</dbReference>
<feature type="domain" description="Phospholipase/carboxylesterase/thioesterase" evidence="3">
    <location>
        <begin position="55"/>
        <end position="259"/>
    </location>
</feature>
<dbReference type="PANTHER" id="PTHR10655:SF17">
    <property type="entry name" value="LYSOPHOSPHOLIPASE-LIKE PROTEIN 1"/>
    <property type="match status" value="1"/>
</dbReference>
<dbReference type="InterPro" id="IPR029058">
    <property type="entry name" value="AB_hydrolase_fold"/>
</dbReference>
<dbReference type="SUPFAM" id="SSF53474">
    <property type="entry name" value="alpha/beta-Hydrolases"/>
    <property type="match status" value="1"/>
</dbReference>
<dbReference type="EMBL" id="JGZE01000003">
    <property type="protein sequence ID" value="KFI79003.1"/>
    <property type="molecule type" value="Genomic_DNA"/>
</dbReference>
<sequence length="266" mass="29230">MEARRRFGDETTYIVNMEQHGVAAGRISTVVPGRFGDSVRVTHAVFSRGNGRALPTRPLLLCVHGWGSNESDLADMMRYIAPHNDYASLRAPFVLQAPGDGGLGSMAGAYSWFHDSVPIGDDLDRDIFAAATAIDDWVRDHVRAEREVVPVGFSQGGALAVHLLRIHPERYRAVISLSGFLAPAGVPGSAPADDRLADLEIPAFYGYGDRDTVIPKPEAYAFAAWLEDHTWLRANQYHGLDHAVNLEEFSDIRQWLLLHNIASGVM</sequence>
<comment type="caution">
    <text evidence="4">The sequence shown here is derived from an EMBL/GenBank/DDBJ whole genome shotgun (WGS) entry which is preliminary data.</text>
</comment>
<accession>A0A087C6V3</accession>
<gene>
    <name evidence="4" type="ORF">BMON_1416</name>
</gene>
<evidence type="ECO:0000256" key="1">
    <source>
        <dbReference type="ARBA" id="ARBA00006499"/>
    </source>
</evidence>
<name>A0A087C6V3_9BIFI</name>
<reference evidence="4 5" key="1">
    <citation type="submission" date="2014-03" db="EMBL/GenBank/DDBJ databases">
        <title>Genomics of Bifidobacteria.</title>
        <authorList>
            <person name="Ventura M."/>
            <person name="Milani C."/>
            <person name="Lugli G.A."/>
        </authorList>
    </citation>
    <scope>NUCLEOTIDE SEQUENCE [LARGE SCALE GENOMIC DNA]</scope>
    <source>
        <strain evidence="4 5">DSM 21395</strain>
    </source>
</reference>
<dbReference type="InterPro" id="IPR003140">
    <property type="entry name" value="PLipase/COase/thioEstase"/>
</dbReference>
<organism evidence="4 5">
    <name type="scientific">Bifidobacterium mongoliense DSM 21395</name>
    <dbReference type="NCBI Taxonomy" id="1437603"/>
    <lineage>
        <taxon>Bacteria</taxon>
        <taxon>Bacillati</taxon>
        <taxon>Actinomycetota</taxon>
        <taxon>Actinomycetes</taxon>
        <taxon>Bifidobacteriales</taxon>
        <taxon>Bifidobacteriaceae</taxon>
        <taxon>Bifidobacterium</taxon>
    </lineage>
</organism>
<dbReference type="STRING" id="1437603.GCA_000771525_00545"/>
<keyword evidence="2" id="KW-0378">Hydrolase</keyword>
<dbReference type="eggNOG" id="COG0400">
    <property type="taxonomic scope" value="Bacteria"/>
</dbReference>
<keyword evidence="5" id="KW-1185">Reference proteome</keyword>
<proteinExistence type="inferred from homology"/>
<evidence type="ECO:0000259" key="3">
    <source>
        <dbReference type="Pfam" id="PF02230"/>
    </source>
</evidence>
<dbReference type="PANTHER" id="PTHR10655">
    <property type="entry name" value="LYSOPHOSPHOLIPASE-RELATED"/>
    <property type="match status" value="1"/>
</dbReference>
<dbReference type="AlphaFoldDB" id="A0A087C6V3"/>